<organism evidence="2 3">
    <name type="scientific">Neoarthrinium moseri</name>
    <dbReference type="NCBI Taxonomy" id="1658444"/>
    <lineage>
        <taxon>Eukaryota</taxon>
        <taxon>Fungi</taxon>
        <taxon>Dikarya</taxon>
        <taxon>Ascomycota</taxon>
        <taxon>Pezizomycotina</taxon>
        <taxon>Sordariomycetes</taxon>
        <taxon>Xylariomycetidae</taxon>
        <taxon>Amphisphaeriales</taxon>
        <taxon>Apiosporaceae</taxon>
        <taxon>Neoarthrinium</taxon>
    </lineage>
</organism>
<accession>A0A9Q0ANK9</accession>
<feature type="region of interest" description="Disordered" evidence="1">
    <location>
        <begin position="318"/>
        <end position="364"/>
    </location>
</feature>
<dbReference type="AlphaFoldDB" id="A0A9Q0ANK9"/>
<reference evidence="2" key="1">
    <citation type="submission" date="2021-03" db="EMBL/GenBank/DDBJ databases">
        <title>Revisited historic fungal species revealed as producer of novel bioactive compounds through whole genome sequencing and comparative genomics.</title>
        <authorList>
            <person name="Vignolle G.A."/>
            <person name="Hochenegger N."/>
            <person name="Mach R.L."/>
            <person name="Mach-Aigner A.R."/>
            <person name="Javad Rahimi M."/>
            <person name="Salim K.A."/>
            <person name="Chan C.M."/>
            <person name="Lim L.B.L."/>
            <person name="Cai F."/>
            <person name="Druzhinina I.S."/>
            <person name="U'Ren J.M."/>
            <person name="Derntl C."/>
        </authorList>
    </citation>
    <scope>NUCLEOTIDE SEQUENCE</scope>
    <source>
        <strain evidence="2">TUCIM 5799</strain>
    </source>
</reference>
<feature type="region of interest" description="Disordered" evidence="1">
    <location>
        <begin position="1"/>
        <end position="40"/>
    </location>
</feature>
<feature type="region of interest" description="Disordered" evidence="1">
    <location>
        <begin position="244"/>
        <end position="285"/>
    </location>
</feature>
<feature type="region of interest" description="Disordered" evidence="1">
    <location>
        <begin position="172"/>
        <end position="195"/>
    </location>
</feature>
<feature type="compositionally biased region" description="Polar residues" evidence="1">
    <location>
        <begin position="12"/>
        <end position="28"/>
    </location>
</feature>
<comment type="caution">
    <text evidence="2">The sequence shown here is derived from an EMBL/GenBank/DDBJ whole genome shotgun (WGS) entry which is preliminary data.</text>
</comment>
<feature type="compositionally biased region" description="Polar residues" evidence="1">
    <location>
        <begin position="268"/>
        <end position="279"/>
    </location>
</feature>
<name>A0A9Q0ANK9_9PEZI</name>
<feature type="compositionally biased region" description="Polar residues" evidence="1">
    <location>
        <begin position="186"/>
        <end position="195"/>
    </location>
</feature>
<feature type="compositionally biased region" description="Basic residues" evidence="1">
    <location>
        <begin position="331"/>
        <end position="344"/>
    </location>
</feature>
<evidence type="ECO:0000313" key="2">
    <source>
        <dbReference type="EMBL" id="KAI1875215.1"/>
    </source>
</evidence>
<keyword evidence="3" id="KW-1185">Reference proteome</keyword>
<feature type="compositionally biased region" description="Polar residues" evidence="1">
    <location>
        <begin position="244"/>
        <end position="258"/>
    </location>
</feature>
<dbReference type="EMBL" id="JAFIMR010000008">
    <property type="protein sequence ID" value="KAI1875215.1"/>
    <property type="molecule type" value="Genomic_DNA"/>
</dbReference>
<sequence>MAFETSEAGMTRSASSLPMQRTSNISHPQENEAKSYRIASYQETNPNLHSGFVTNGSCASSADASCFSHGQRTEEPGKESVSECSMDARRSNTKLSKTHIIAKESTGAYSQLEKWRHRTEEDDNDAWKRLIFGSSTDDVTDQVFKEAVNLTARELQPSSSVISTEKFLSPSYEAEEQMAEDPPSTLGDSTPRLTSVDRTSGCVEFSDTISASCQAADGSVSSGDVQMELPKTLAGRQEMGSSVIETANDSDSLPSSALRSAEREHRSISPQLHSNQATKADSDNTDTIADRSSFIFTLPSLFVGKLAHPGAESLLMPLPPLKAPPLCNRSGKARGRGSRKRRPHEGRTDIRALPDFDGDPIEES</sequence>
<proteinExistence type="predicted"/>
<gene>
    <name evidence="2" type="ORF">JX265_004273</name>
</gene>
<dbReference type="Proteomes" id="UP000829685">
    <property type="component" value="Unassembled WGS sequence"/>
</dbReference>
<evidence type="ECO:0000313" key="3">
    <source>
        <dbReference type="Proteomes" id="UP000829685"/>
    </source>
</evidence>
<feature type="compositionally biased region" description="Basic and acidic residues" evidence="1">
    <location>
        <begin position="345"/>
        <end position="354"/>
    </location>
</feature>
<evidence type="ECO:0000256" key="1">
    <source>
        <dbReference type="SAM" id="MobiDB-lite"/>
    </source>
</evidence>
<protein>
    <submittedName>
        <fullName evidence="2">Uncharacterized protein</fullName>
    </submittedName>
</protein>